<evidence type="ECO:0000313" key="2">
    <source>
        <dbReference type="Proteomes" id="UP000027661"/>
    </source>
</evidence>
<organism evidence="1 2">
    <name type="scientific">Phocaeicola vulgatus str. 3975 RP4</name>
    <dbReference type="NCBI Taxonomy" id="1339352"/>
    <lineage>
        <taxon>Bacteria</taxon>
        <taxon>Pseudomonadati</taxon>
        <taxon>Bacteroidota</taxon>
        <taxon>Bacteroidia</taxon>
        <taxon>Bacteroidales</taxon>
        <taxon>Bacteroidaceae</taxon>
        <taxon>Phocaeicola</taxon>
    </lineage>
</organism>
<comment type="caution">
    <text evidence="1">The sequence shown here is derived from an EMBL/GenBank/DDBJ whole genome shotgun (WGS) entry which is preliminary data.</text>
</comment>
<reference evidence="1 2" key="1">
    <citation type="submission" date="2014-04" db="EMBL/GenBank/DDBJ databases">
        <authorList>
            <person name="Sears C."/>
            <person name="Carroll K."/>
            <person name="Sack B.R."/>
            <person name="Qadri F."/>
            <person name="Myers L.L."/>
            <person name="Chung G.-T."/>
            <person name="Escheverria P."/>
            <person name="Fraser C.M."/>
            <person name="Sadzewicz L."/>
            <person name="Shefchek K.A."/>
            <person name="Tallon L."/>
            <person name="Das S.P."/>
            <person name="Daugherty S."/>
            <person name="Mongodin E.F."/>
        </authorList>
    </citation>
    <scope>NUCLEOTIDE SEQUENCE [LARGE SCALE GENOMIC DNA]</scope>
    <source>
        <strain evidence="1 2">3975 RP4</strain>
    </source>
</reference>
<dbReference type="EMBL" id="JNHM01000174">
    <property type="protein sequence ID" value="KDS43642.1"/>
    <property type="molecule type" value="Genomic_DNA"/>
</dbReference>
<evidence type="ECO:0000313" key="1">
    <source>
        <dbReference type="EMBL" id="KDS43642.1"/>
    </source>
</evidence>
<gene>
    <name evidence="1" type="ORF">M099_4442</name>
</gene>
<accession>A0A069S3Y7</accession>
<name>A0A069S3Y7_PHOVU</name>
<sequence length="185" mass="21409">MRTTKEDKTFLTFPLRIVIQGKDGRNETVEISVSKEGAPKKVSSYRNGLRVEVAGTLFLKRRGEKLYFNLFADRIDPAADIADSIKGELSFRGKVGKNIEERKDKKDKFYTMFSAFSTEKVDETFEYQWVRFFCFDRQREEWLQPGVKVEAKGELTVSVHNGKPDISCRVEELMQYVPESDNSNQ</sequence>
<dbReference type="PATRIC" id="fig|1339352.3.peg.4155"/>
<dbReference type="AlphaFoldDB" id="A0A069S3Y7"/>
<protein>
    <submittedName>
        <fullName evidence="1">Uncharacterized protein</fullName>
    </submittedName>
</protein>
<dbReference type="Proteomes" id="UP000027661">
    <property type="component" value="Unassembled WGS sequence"/>
</dbReference>
<proteinExistence type="predicted"/>